<proteinExistence type="predicted"/>
<protein>
    <recommendedName>
        <fullName evidence="1">N-acetyltransferase domain-containing protein</fullName>
    </recommendedName>
</protein>
<dbReference type="Proteomes" id="UP001499854">
    <property type="component" value="Unassembled WGS sequence"/>
</dbReference>
<dbReference type="EMBL" id="BAAAQM010000008">
    <property type="protein sequence ID" value="GAA1962358.1"/>
    <property type="molecule type" value="Genomic_DNA"/>
</dbReference>
<dbReference type="PROSITE" id="PS51186">
    <property type="entry name" value="GNAT"/>
    <property type="match status" value="1"/>
</dbReference>
<dbReference type="InterPro" id="IPR016181">
    <property type="entry name" value="Acyl_CoA_acyltransferase"/>
</dbReference>
<organism evidence="2 3">
    <name type="scientific">Catenulispora subtropica</name>
    <dbReference type="NCBI Taxonomy" id="450798"/>
    <lineage>
        <taxon>Bacteria</taxon>
        <taxon>Bacillati</taxon>
        <taxon>Actinomycetota</taxon>
        <taxon>Actinomycetes</taxon>
        <taxon>Catenulisporales</taxon>
        <taxon>Catenulisporaceae</taxon>
        <taxon>Catenulispora</taxon>
    </lineage>
</organism>
<gene>
    <name evidence="2" type="ORF">GCM10009838_19070</name>
</gene>
<sequence length="267" mass="27896">METLESKVNGYLHANARLRKVNEACGPFHIGFDAGSDHPFANYAVPESGAKVTEQDIAALVAAFERRERTPRLEFAPGGAPGVEEALLAAGFEVQQRLPFMLVTAADLVGPEPVDGVEVRILDASASDEELRGVALAQREAFGDSDEPQDDADFTGDIAGLREAAEAGKFSVLARGAAGTAEAGIAMGGGGCGLGLGGTTEIGGIATRPAFRRRGVGAAVTAALSRHLLEVSGLDCVWLSPAGPDQERLYSTVGYRSLGEMLFIWKP</sequence>
<comment type="caution">
    <text evidence="2">The sequence shown here is derived from an EMBL/GenBank/DDBJ whole genome shotgun (WGS) entry which is preliminary data.</text>
</comment>
<accession>A0ABN2R281</accession>
<dbReference type="SUPFAM" id="SSF55729">
    <property type="entry name" value="Acyl-CoA N-acyltransferases (Nat)"/>
    <property type="match status" value="1"/>
</dbReference>
<evidence type="ECO:0000313" key="2">
    <source>
        <dbReference type="EMBL" id="GAA1962358.1"/>
    </source>
</evidence>
<dbReference type="Pfam" id="PF08445">
    <property type="entry name" value="FR47"/>
    <property type="match status" value="1"/>
</dbReference>
<dbReference type="InterPro" id="IPR000182">
    <property type="entry name" value="GNAT_dom"/>
</dbReference>
<keyword evidence="3" id="KW-1185">Reference proteome</keyword>
<dbReference type="InterPro" id="IPR013653">
    <property type="entry name" value="GCN5-like_dom"/>
</dbReference>
<evidence type="ECO:0000259" key="1">
    <source>
        <dbReference type="PROSITE" id="PS51186"/>
    </source>
</evidence>
<reference evidence="2 3" key="1">
    <citation type="journal article" date="2019" name="Int. J. Syst. Evol. Microbiol.">
        <title>The Global Catalogue of Microorganisms (GCM) 10K type strain sequencing project: providing services to taxonomists for standard genome sequencing and annotation.</title>
        <authorList>
            <consortium name="The Broad Institute Genomics Platform"/>
            <consortium name="The Broad Institute Genome Sequencing Center for Infectious Disease"/>
            <person name="Wu L."/>
            <person name="Ma J."/>
        </authorList>
    </citation>
    <scope>NUCLEOTIDE SEQUENCE [LARGE SCALE GENOMIC DNA]</scope>
    <source>
        <strain evidence="2 3">JCM 16013</strain>
    </source>
</reference>
<evidence type="ECO:0000313" key="3">
    <source>
        <dbReference type="Proteomes" id="UP001499854"/>
    </source>
</evidence>
<name>A0ABN2R281_9ACTN</name>
<dbReference type="Gene3D" id="3.40.630.30">
    <property type="match status" value="1"/>
</dbReference>
<feature type="domain" description="N-acetyltransferase" evidence="1">
    <location>
        <begin position="117"/>
        <end position="267"/>
    </location>
</feature>